<protein>
    <submittedName>
        <fullName evidence="1">Uncharacterized protein</fullName>
    </submittedName>
</protein>
<evidence type="ECO:0000313" key="1">
    <source>
        <dbReference type="EMBL" id="KZN46421.1"/>
    </source>
</evidence>
<dbReference type="Proteomes" id="UP000076643">
    <property type="component" value="Unassembled WGS sequence"/>
</dbReference>
<proteinExistence type="predicted"/>
<organism evidence="1 2">
    <name type="scientific">Pseudoalteromonas luteoviolacea DSM 6061</name>
    <dbReference type="NCBI Taxonomy" id="1365250"/>
    <lineage>
        <taxon>Bacteria</taxon>
        <taxon>Pseudomonadati</taxon>
        <taxon>Pseudomonadota</taxon>
        <taxon>Gammaproteobacteria</taxon>
        <taxon>Alteromonadales</taxon>
        <taxon>Pseudoalteromonadaceae</taxon>
        <taxon>Pseudoalteromonas</taxon>
    </lineage>
</organism>
<name>A0A167BDL8_9GAMM</name>
<dbReference type="Gene3D" id="2.180.10.10">
    <property type="entry name" value="RHS repeat-associated core"/>
    <property type="match status" value="1"/>
</dbReference>
<keyword evidence="2" id="KW-1185">Reference proteome</keyword>
<dbReference type="PATRIC" id="fig|1365250.3.peg.434"/>
<comment type="caution">
    <text evidence="1">The sequence shown here is derived from an EMBL/GenBank/DDBJ whole genome shotgun (WGS) entry which is preliminary data.</text>
</comment>
<reference evidence="1 2" key="1">
    <citation type="submission" date="2013-07" db="EMBL/GenBank/DDBJ databases">
        <title>Comparative Genomic and Metabolomic Analysis of Twelve Strains of Pseudoalteromonas luteoviolacea.</title>
        <authorList>
            <person name="Vynne N.G."/>
            <person name="Mansson M."/>
            <person name="Gram L."/>
        </authorList>
    </citation>
    <scope>NUCLEOTIDE SEQUENCE [LARGE SCALE GENOMIC DNA]</scope>
    <source>
        <strain evidence="1 2">DSM 6061</strain>
    </source>
</reference>
<accession>A0A167BDL8</accession>
<dbReference type="AlphaFoldDB" id="A0A167BDL8"/>
<dbReference type="EMBL" id="AUYB01000031">
    <property type="protein sequence ID" value="KZN46421.1"/>
    <property type="molecule type" value="Genomic_DNA"/>
</dbReference>
<sequence length="386" mass="41960">MQADPFVQAPTNLQNYNAYSYVLNNPLSYTDPSGYFFKKLAGTLLSRKGAQMVGFSLGGLTGAWLGRRAYDRIMGSEGLQTVVAVALNFVPGCQVWCSALFSAQVNYYHTGNVGSALRAGATSAATAYAFSAIGDYYKGEYGSFAGAEFGEQLQWAGSHALVGGVSSVASGGKFGHGFISAGFTKMVMGNAGFNMNNRDWDAIVGRTTVAAIVGGTASALTGGKFANGARTAAMMHALNAEAPSSKRFRSTKLRGLDVTKEQAEEMVNDIELFVNEHYPEMLQTTNILFDLGVGYDFAFPTGHILLDYGMKYDLFQNLVFHEKLHVYMFQELGGFLNYQNASNVNDIHLWIRDTAAIMGAVYRGRSMPLPNLKDYPKPVYEFKGDR</sequence>
<evidence type="ECO:0000313" key="2">
    <source>
        <dbReference type="Proteomes" id="UP000076643"/>
    </source>
</evidence>
<gene>
    <name evidence="1" type="ORF">N475_25675</name>
</gene>